<name>A0A8J7C6P4_9CYAN</name>
<dbReference type="Proteomes" id="UP000629098">
    <property type="component" value="Unassembled WGS sequence"/>
</dbReference>
<evidence type="ECO:0000313" key="3">
    <source>
        <dbReference type="Proteomes" id="UP000629098"/>
    </source>
</evidence>
<dbReference type="RefSeq" id="WP_190831893.1">
    <property type="nucleotide sequence ID" value="NZ_CAWPPI010000072.1"/>
</dbReference>
<keyword evidence="3" id="KW-1185">Reference proteome</keyword>
<accession>A0A8J7C6P4</accession>
<protein>
    <submittedName>
        <fullName evidence="2">HypX (Modular protein)</fullName>
    </submittedName>
</protein>
<evidence type="ECO:0000313" key="2">
    <source>
        <dbReference type="EMBL" id="MBD2774599.1"/>
    </source>
</evidence>
<reference evidence="2" key="1">
    <citation type="submission" date="2020-09" db="EMBL/GenBank/DDBJ databases">
        <title>Iningainema tapete sp. nov. (Scytonemataceae, Cyanobacteria) from greenhouses in central Florida (USA) produces two types of nodularin with biosynthetic potential for microcystin-LR and anabaenopeptins.</title>
        <authorList>
            <person name="Berthold D.E."/>
            <person name="Lefler F.W."/>
            <person name="Huang I.-S."/>
            <person name="Abdulla H."/>
            <person name="Zimba P.V."/>
            <person name="Laughinghouse H.D. IV."/>
        </authorList>
    </citation>
    <scope>NUCLEOTIDE SEQUENCE</scope>
    <source>
        <strain evidence="2">BLCCT55</strain>
    </source>
</reference>
<feature type="region of interest" description="Disordered" evidence="1">
    <location>
        <begin position="1"/>
        <end position="27"/>
    </location>
</feature>
<gene>
    <name evidence="2" type="ORF">ICL16_21660</name>
</gene>
<comment type="caution">
    <text evidence="2">The sequence shown here is derived from an EMBL/GenBank/DDBJ whole genome shotgun (WGS) entry which is preliminary data.</text>
</comment>
<feature type="compositionally biased region" description="Basic and acidic residues" evidence="1">
    <location>
        <begin position="13"/>
        <end position="27"/>
    </location>
</feature>
<feature type="compositionally biased region" description="Polar residues" evidence="1">
    <location>
        <begin position="1"/>
        <end position="12"/>
    </location>
</feature>
<organism evidence="2 3">
    <name type="scientific">Iningainema tapete BLCC-T55</name>
    <dbReference type="NCBI Taxonomy" id="2748662"/>
    <lineage>
        <taxon>Bacteria</taxon>
        <taxon>Bacillati</taxon>
        <taxon>Cyanobacteriota</taxon>
        <taxon>Cyanophyceae</taxon>
        <taxon>Nostocales</taxon>
        <taxon>Scytonemataceae</taxon>
        <taxon>Iningainema tapete</taxon>
    </lineage>
</organism>
<proteinExistence type="predicted"/>
<dbReference type="AlphaFoldDB" id="A0A8J7C6P4"/>
<sequence length="1064" mass="124637">MSKNQQGDTSSLSREENIGRRSQEDQQRDKSVYQYLLTCLTDLGINEENKKPNESSIANQWGQKNNRIFIRRVLRSVLTEYYDEQERYKVVPGLTLGKLVEILAGIQDYWAKKRLNTKEEQVPRILTRTEKLRAFRYLSQLTPEEKEKLDFPRYSGETLLQELLETVTDTVKGLKSEDIVPFYKGAINIYHSLKQFELKNQQYSKLASLSDIIKHQVEHLIEECYRGLNSALKREKTDDLVNKIHREFSRMEFQSGLRQVKSLLPEHLIKDEIKPDANLFYPSFIEHLTRSLVENEILTDEFPVHLKHIEIEKTSPLPLYVNKKAQSIGLLNPLILEQHEDQEDINGLQKQFAYKIKVHFYVKIPENYQLLLQGKDYQISYFNSRENKLEFFEEVSGIGSPVYHIIAAINRVLFWDIPELNDYLPVARNILNDHHFFGSPSLVYSYNLVNLCKKSDIEQAIRDNKNYDQVVNSYEPAYGEYCGFDLVEVLAKAALHARLRAIKQTGIDSVKYLTQLCNRVEEINALRKAESYLSFYPFSLKAMEGYLNQTIFKDRYRVTNNEFNFTEINSGQPWSAVAYDAHITITEAYLKEGLYRIAKKYLDILKHHVENAKKNNNNFLSDIILAQYELCLFRYHYLTDLEDSESRQLHSDRSSAIRAAIDSLNSAEEYLKKLLKKYYTISNSAQSNFHPFFYLLSRVYAHRAKLYIFTSSYTDRPSGRFSGLIEPIRLLEKARIYAARDGNPAHYAYWSAYQSWCYLMVAYLGDYEPLHQELSREECLDWARRLVEHALICYYHTGKLCYQQIKDNGGKITKNSRNGKYYESYGDIQIQVIPLIQELKEDSNECEQIYASDKNVINLDFSILKQIHNEENKSIYLFGTHSSILLFTMGMLELCTEENQKDELQLRIKKALRMFTYCSAIALDGTEIKENYDEGKLYLERILKQGDYLVRGLYPHRLTQFADLGKIWAATCKLILLIYNSSYTWQDINNLLKSLLQSLDKSIIDTDCGQERYNGHLESHYEKVVKYFEQVQEKKINFPNLEEIRNKVVRDIFKIMRGESDVRP</sequence>
<dbReference type="EMBL" id="JACXAE010000072">
    <property type="protein sequence ID" value="MBD2774599.1"/>
    <property type="molecule type" value="Genomic_DNA"/>
</dbReference>
<evidence type="ECO:0000256" key="1">
    <source>
        <dbReference type="SAM" id="MobiDB-lite"/>
    </source>
</evidence>